<dbReference type="Pfam" id="PF11102">
    <property type="entry name" value="YjbF"/>
    <property type="match status" value="1"/>
</dbReference>
<name>A0ABV8CSD0_9GAMM</name>
<dbReference type="PROSITE" id="PS51257">
    <property type="entry name" value="PROKAR_LIPOPROTEIN"/>
    <property type="match status" value="1"/>
</dbReference>
<evidence type="ECO:0000313" key="2">
    <source>
        <dbReference type="Proteomes" id="UP001595692"/>
    </source>
</evidence>
<keyword evidence="2" id="KW-1185">Reference proteome</keyword>
<dbReference type="SUPFAM" id="SSF159270">
    <property type="entry name" value="YmcC-like"/>
    <property type="match status" value="1"/>
</dbReference>
<dbReference type="RefSeq" id="WP_377154714.1">
    <property type="nucleotide sequence ID" value="NZ_JBHSAF010000015.1"/>
</dbReference>
<dbReference type="InterPro" id="IPR023373">
    <property type="entry name" value="YmcC_sf"/>
</dbReference>
<protein>
    <submittedName>
        <fullName evidence="1">YjbF family lipoprotein</fullName>
    </submittedName>
</protein>
<dbReference type="InterPro" id="IPR021308">
    <property type="entry name" value="GfcB"/>
</dbReference>
<organism evidence="1 2">
    <name type="scientific">Pseudaeromonas sharmana</name>
    <dbReference type="NCBI Taxonomy" id="328412"/>
    <lineage>
        <taxon>Bacteria</taxon>
        <taxon>Pseudomonadati</taxon>
        <taxon>Pseudomonadota</taxon>
        <taxon>Gammaproteobacteria</taxon>
        <taxon>Aeromonadales</taxon>
        <taxon>Aeromonadaceae</taxon>
        <taxon>Pseudaeromonas</taxon>
    </lineage>
</organism>
<sequence>MKTPLSLLLVVLLSACSQQSKLYVDTIKEVTLGSSDVVKTAAEIDKDPYASAYLTVGDLPRAFVLLAFAERGQMKWISADRNLFVMQQGRLIKTVGQREDLLALDNLAQDPLQDPLAIPEAGARWQTRAYYSGAMNSGRLLISTLYRRGNEVLTILDKPVSCVRIEEEVTDQQSGQRWRNDYWVDAQTKLVMASRQQTGSQLPSIEFTLLKPL</sequence>
<dbReference type="Gene3D" id="2.40.360.10">
    <property type="entry name" value="YmcC-like"/>
    <property type="match status" value="1"/>
</dbReference>
<dbReference type="EMBL" id="JBHSAF010000015">
    <property type="protein sequence ID" value="MFC3915067.1"/>
    <property type="molecule type" value="Genomic_DNA"/>
</dbReference>
<reference evidence="2" key="1">
    <citation type="journal article" date="2019" name="Int. J. Syst. Evol. Microbiol.">
        <title>The Global Catalogue of Microorganisms (GCM) 10K type strain sequencing project: providing services to taxonomists for standard genome sequencing and annotation.</title>
        <authorList>
            <consortium name="The Broad Institute Genomics Platform"/>
            <consortium name="The Broad Institute Genome Sequencing Center for Infectious Disease"/>
            <person name="Wu L."/>
            <person name="Ma J."/>
        </authorList>
    </citation>
    <scope>NUCLEOTIDE SEQUENCE [LARGE SCALE GENOMIC DNA]</scope>
    <source>
        <strain evidence="2">CCUG 54939</strain>
    </source>
</reference>
<gene>
    <name evidence="1" type="ORF">ACFOSS_16615</name>
</gene>
<keyword evidence="1" id="KW-0449">Lipoprotein</keyword>
<comment type="caution">
    <text evidence="1">The sequence shown here is derived from an EMBL/GenBank/DDBJ whole genome shotgun (WGS) entry which is preliminary data.</text>
</comment>
<dbReference type="Proteomes" id="UP001595692">
    <property type="component" value="Unassembled WGS sequence"/>
</dbReference>
<evidence type="ECO:0000313" key="1">
    <source>
        <dbReference type="EMBL" id="MFC3915067.1"/>
    </source>
</evidence>
<proteinExistence type="predicted"/>
<accession>A0ABV8CSD0</accession>